<protein>
    <submittedName>
        <fullName evidence="2">Uncharacterized protein</fullName>
    </submittedName>
</protein>
<reference evidence="2 3" key="1">
    <citation type="journal article" date="2018" name="BMC Genomics">
        <title>Comparative genome analyses reveal sequence features reflecting distinct modes of host-adaptation between dicot and monocot powdery mildew.</title>
        <authorList>
            <person name="Wu Y."/>
            <person name="Ma X."/>
            <person name="Pan Z."/>
            <person name="Kale S.D."/>
            <person name="Song Y."/>
            <person name="King H."/>
            <person name="Zhang Q."/>
            <person name="Presley C."/>
            <person name="Deng X."/>
            <person name="Wei C.I."/>
            <person name="Xiao S."/>
        </authorList>
    </citation>
    <scope>NUCLEOTIDE SEQUENCE [LARGE SCALE GENOMIC DNA]</scope>
    <source>
        <strain evidence="2">UMSG3</strain>
    </source>
</reference>
<accession>A0A420I6R6</accession>
<dbReference type="EMBL" id="MCBQ01012282">
    <property type="protein sequence ID" value="RKF65369.1"/>
    <property type="molecule type" value="Genomic_DNA"/>
</dbReference>
<comment type="caution">
    <text evidence="2">The sequence shown here is derived from an EMBL/GenBank/DDBJ whole genome shotgun (WGS) entry which is preliminary data.</text>
</comment>
<evidence type="ECO:0000256" key="1">
    <source>
        <dbReference type="SAM" id="MobiDB-lite"/>
    </source>
</evidence>
<evidence type="ECO:0000313" key="3">
    <source>
        <dbReference type="Proteomes" id="UP000283383"/>
    </source>
</evidence>
<name>A0A420I6R6_9PEZI</name>
<dbReference type="Proteomes" id="UP000283383">
    <property type="component" value="Unassembled WGS sequence"/>
</dbReference>
<feature type="compositionally biased region" description="Polar residues" evidence="1">
    <location>
        <begin position="90"/>
        <end position="106"/>
    </location>
</feature>
<keyword evidence="3" id="KW-1185">Reference proteome</keyword>
<evidence type="ECO:0000313" key="2">
    <source>
        <dbReference type="EMBL" id="RKF65369.1"/>
    </source>
</evidence>
<proteinExistence type="predicted"/>
<gene>
    <name evidence="2" type="ORF">GcM3_122027</name>
</gene>
<dbReference type="AlphaFoldDB" id="A0A420I6R6"/>
<organism evidence="2 3">
    <name type="scientific">Golovinomyces cichoracearum</name>
    <dbReference type="NCBI Taxonomy" id="62708"/>
    <lineage>
        <taxon>Eukaryota</taxon>
        <taxon>Fungi</taxon>
        <taxon>Dikarya</taxon>
        <taxon>Ascomycota</taxon>
        <taxon>Pezizomycotina</taxon>
        <taxon>Leotiomycetes</taxon>
        <taxon>Erysiphales</taxon>
        <taxon>Erysiphaceae</taxon>
        <taxon>Golovinomyces</taxon>
    </lineage>
</organism>
<sequence>METGPIIDRKGKGRDINFTPQFFHSSHPMVNGGIEYRNVCWRCGNGPNADKPRHNSRYCQYPPLQNWESEVLKNKHRQKKDAFERRETQPRSFIQSSEPLTTNSVEIEQRRRQRYEAAGLPQPYFEEYSIP</sequence>
<feature type="non-terminal residue" evidence="2">
    <location>
        <position position="131"/>
    </location>
</feature>
<feature type="compositionally biased region" description="Basic and acidic residues" evidence="1">
    <location>
        <begin position="80"/>
        <end position="89"/>
    </location>
</feature>
<feature type="region of interest" description="Disordered" evidence="1">
    <location>
        <begin position="78"/>
        <end position="106"/>
    </location>
</feature>